<feature type="compositionally biased region" description="Basic and acidic residues" evidence="2">
    <location>
        <begin position="822"/>
        <end position="831"/>
    </location>
</feature>
<dbReference type="Pfam" id="PF15902">
    <property type="entry name" value="Sortilin-Vps10"/>
    <property type="match status" value="1"/>
</dbReference>
<evidence type="ECO:0000256" key="1">
    <source>
        <dbReference type="ARBA" id="ARBA00022737"/>
    </source>
</evidence>
<dbReference type="EMBL" id="JAIXNE010000005">
    <property type="protein sequence ID" value="MCA6077971.1"/>
    <property type="molecule type" value="Genomic_DNA"/>
</dbReference>
<dbReference type="PANTHER" id="PTHR12106">
    <property type="entry name" value="SORTILIN RELATED"/>
    <property type="match status" value="1"/>
</dbReference>
<keyword evidence="5" id="KW-1185">Reference proteome</keyword>
<keyword evidence="1" id="KW-0677">Repeat</keyword>
<accession>A0A9X1L2B0</accession>
<dbReference type="CDD" id="cd15482">
    <property type="entry name" value="Sialidase_non-viral"/>
    <property type="match status" value="1"/>
</dbReference>
<evidence type="ECO:0000313" key="4">
    <source>
        <dbReference type="EMBL" id="MCA6077971.1"/>
    </source>
</evidence>
<gene>
    <name evidence="4" type="ORF">LDX50_24055</name>
</gene>
<sequence>MIRPFLILLTLLLPLALIAQPVPADLLKTMKARSIGPAGMSGRVTAIDAVHAEPEIIYAGTASGGLWKSTSGGINWAPVFDDQKIMSIGAVAIQQSNPDVIWVGTGEGNPRNSLNGGFGVYRSLDAGRSWQLMGLEKTRHIHRIIVHPSDPQTVYVGAIGSPWGEHPERGVYKTSDGGKSWEKILFVDNKTGVADMVMDPSNPNKIFVAMWEHRRKPWTFNSGGPGSGLYVTVDGGESWKKLSGEDGLPEGELGRMGLAVSRSNPDRVYALIESKKNALYRSDDGGYNWTKINDKGEIGNRPFYYSEIYVDPSNENRLYSLFSRVNYSEDGGRSFTELMPANGGTGAVHPDHHAWWIHPENPDFMIEGNDGGLNITRDRGRTWRFVENLPLAQFYHINVDNEYPYNVYGGMQDNGSWAGPAYVWKSQGIRNSYWQEISFGDGFDVVPDPDNSRFGYSMSQEGYVVRYDRATGHTRLIRPTHPVADTILRFNWNAAIAQDPFDNGTIYFGSQFVHKSTDKGHSWTIISPDLTTNDPEKQKQHLSGGLTMDATGAENNTTILAITPSPIEKGVIWVGTDDGKIQITRNGGTSWTDVTSNITGMPAASWVAQVKASTYNAGEAFAVVNNYRNFDYKPYLFRTTDYGKTWTSLINESQVWTYTLSFVQDPIEPKLMFLGTDGGLFISIDAGRNWTQWEHGFPHVSTMDLVIHPREHDLIIGTFGRAAYVLDDIRPLRRLASDGTGLLEKELVLFDPPTAYHVLNQQPSGSRFGADAIYNGENRPRGAMITYFTRLPEKEAPVENSGSDKNSKGKKKRNEEQPDVTSSEKPEKDSPDSLMLEIFNSSNELIRTLKRKAPDTTGVHRIFWYLDEKGAESPSRRAQRGNQEPGGVDVLPGTYKLKMTYGEFVDSTMIEVKFDPRVDITMATLQAKYSYGKRLEKNQQIAADALKRLRESSEIAEDYAKRLAELDKEAYKEQIDASKAIQDSIKLLMEPIVGKESDLQGIVSFLEVPVSSRLRSASGYMQSSLQAPGPTEERLMQQAEDQLRSIVNEVNSFYQSEWPAYRRAMESLEVTPFKDYDPIKW</sequence>
<dbReference type="PANTHER" id="PTHR12106:SF27">
    <property type="entry name" value="SORTILIN-RELATED RECEPTOR"/>
    <property type="match status" value="1"/>
</dbReference>
<dbReference type="InterPro" id="IPR050310">
    <property type="entry name" value="VPS10-sortilin"/>
</dbReference>
<protein>
    <recommendedName>
        <fullName evidence="3">Sortilin N-terminal domain-containing protein</fullName>
    </recommendedName>
</protein>
<proteinExistence type="predicted"/>
<evidence type="ECO:0000256" key="2">
    <source>
        <dbReference type="SAM" id="MobiDB-lite"/>
    </source>
</evidence>
<dbReference type="Proteomes" id="UP001139409">
    <property type="component" value="Unassembled WGS sequence"/>
</dbReference>
<feature type="domain" description="Sortilin N-terminal" evidence="3">
    <location>
        <begin position="120"/>
        <end position="243"/>
    </location>
</feature>
<dbReference type="InterPro" id="IPR031778">
    <property type="entry name" value="Sortilin_N"/>
</dbReference>
<organism evidence="4 5">
    <name type="scientific">Fulvivirga sedimenti</name>
    <dbReference type="NCBI Taxonomy" id="2879465"/>
    <lineage>
        <taxon>Bacteria</taxon>
        <taxon>Pseudomonadati</taxon>
        <taxon>Bacteroidota</taxon>
        <taxon>Cytophagia</taxon>
        <taxon>Cytophagales</taxon>
        <taxon>Fulvivirgaceae</taxon>
        <taxon>Fulvivirga</taxon>
    </lineage>
</organism>
<evidence type="ECO:0000313" key="5">
    <source>
        <dbReference type="Proteomes" id="UP001139409"/>
    </source>
</evidence>
<dbReference type="InterPro" id="IPR015943">
    <property type="entry name" value="WD40/YVTN_repeat-like_dom_sf"/>
</dbReference>
<name>A0A9X1L2B0_9BACT</name>
<evidence type="ECO:0000259" key="3">
    <source>
        <dbReference type="Pfam" id="PF15902"/>
    </source>
</evidence>
<reference evidence="4" key="1">
    <citation type="submission" date="2021-09" db="EMBL/GenBank/DDBJ databases">
        <title>Fulvivirga sp. isolated from coastal sediment.</title>
        <authorList>
            <person name="Yu H."/>
        </authorList>
    </citation>
    <scope>NUCLEOTIDE SEQUENCE</scope>
    <source>
        <strain evidence="4">1062</strain>
    </source>
</reference>
<feature type="region of interest" description="Disordered" evidence="2">
    <location>
        <begin position="792"/>
        <end position="833"/>
    </location>
</feature>
<dbReference type="RefSeq" id="WP_225698833.1">
    <property type="nucleotide sequence ID" value="NZ_JAIXNE010000005.1"/>
</dbReference>
<dbReference type="Gene3D" id="2.130.10.10">
    <property type="entry name" value="YVTN repeat-like/Quinoprotein amine dehydrogenase"/>
    <property type="match status" value="4"/>
</dbReference>
<dbReference type="AlphaFoldDB" id="A0A9X1L2B0"/>
<comment type="caution">
    <text evidence="4">The sequence shown here is derived from an EMBL/GenBank/DDBJ whole genome shotgun (WGS) entry which is preliminary data.</text>
</comment>
<dbReference type="SUPFAM" id="SSF110296">
    <property type="entry name" value="Oligoxyloglucan reducing end-specific cellobiohydrolase"/>
    <property type="match status" value="2"/>
</dbReference>